<accession>A0A3N6S912</accession>
<dbReference type="AlphaFoldDB" id="A0A3N6S912"/>
<evidence type="ECO:0000313" key="2">
    <source>
        <dbReference type="Proteomes" id="UP000279457"/>
    </source>
</evidence>
<gene>
    <name evidence="1" type="ORF">EB241_14305</name>
</gene>
<dbReference type="EMBL" id="RHHM01000010">
    <property type="protein sequence ID" value="RQM37690.1"/>
    <property type="molecule type" value="Genomic_DNA"/>
</dbReference>
<reference evidence="1 2" key="1">
    <citation type="submission" date="2018-10" db="EMBL/GenBank/DDBJ databases">
        <title>Draft genome sequence for the type isolate of Erwinia psidii, agent causal of bacterial blight in guava (Psidium guajava) and wilt and die-back of Eucalyptus spp.</title>
        <authorList>
            <person name="Hermenegildo P.S."/>
            <person name="Santos S.A."/>
            <person name="Guimaraes L.M.S."/>
            <person name="Vidigal P.M.P."/>
            <person name="Pereira I.C."/>
            <person name="Badel J.L."/>
            <person name="Alfenas-Zerbini P."/>
            <person name="Ferreira M.A.S.V."/>
            <person name="Alfenas A.C."/>
        </authorList>
    </citation>
    <scope>NUCLEOTIDE SEQUENCE [LARGE SCALE GENOMIC DNA]</scope>
    <source>
        <strain evidence="1 2">IBSBF 435</strain>
    </source>
</reference>
<protein>
    <submittedName>
        <fullName evidence="1">Uncharacterized protein</fullName>
    </submittedName>
</protein>
<evidence type="ECO:0000313" key="1">
    <source>
        <dbReference type="EMBL" id="RQM37690.1"/>
    </source>
</evidence>
<feature type="non-terminal residue" evidence="1">
    <location>
        <position position="1"/>
    </location>
</feature>
<sequence length="60" mass="6840">FEAKLRAKIASVTSGHNVTCFGYEVMISPLFRWPNSLCHYSVGQPRGTDPARLYLQIKKR</sequence>
<name>A0A3N6S912_9GAMM</name>
<comment type="caution">
    <text evidence="1">The sequence shown here is derived from an EMBL/GenBank/DDBJ whole genome shotgun (WGS) entry which is preliminary data.</text>
</comment>
<proteinExistence type="predicted"/>
<organism evidence="1 2">
    <name type="scientific">Erwinia psidii</name>
    <dbReference type="NCBI Taxonomy" id="69224"/>
    <lineage>
        <taxon>Bacteria</taxon>
        <taxon>Pseudomonadati</taxon>
        <taxon>Pseudomonadota</taxon>
        <taxon>Gammaproteobacteria</taxon>
        <taxon>Enterobacterales</taxon>
        <taxon>Erwiniaceae</taxon>
        <taxon>Erwinia</taxon>
    </lineage>
</organism>
<keyword evidence="2" id="KW-1185">Reference proteome</keyword>
<dbReference type="Proteomes" id="UP000279457">
    <property type="component" value="Unassembled WGS sequence"/>
</dbReference>